<proteinExistence type="inferred from homology"/>
<comment type="subunit">
    <text evidence="2">Interacts with coenzyme Q.</text>
</comment>
<comment type="similarity">
    <text evidence="1">Belongs to the COQ10 family.</text>
</comment>
<dbReference type="STRING" id="1245769.A0A0C7MU09"/>
<comment type="function">
    <text evidence="3">Required for the function of coenzyme Q in the respiratory chain. May serve as a chaperone or may be involved in the transport of Q6 from its site of synthesis to the catalytic sites of the respiratory complexes.</text>
</comment>
<dbReference type="InterPro" id="IPR023393">
    <property type="entry name" value="START-like_dom_sf"/>
</dbReference>
<name>A0A0C7MU09_9SACH</name>
<dbReference type="GO" id="GO:0005743">
    <property type="term" value="C:mitochondrial inner membrane"/>
    <property type="evidence" value="ECO:0007669"/>
    <property type="project" value="EnsemblFungi"/>
</dbReference>
<sequence>MIKSTSRIFSLSIQRSLQLHNPRAFTNAARNLSEQQRFLLARTINAPAADVYDVVSNISDYKKFMKYCTESVVTKKDEATGRPTQAGLTVGFLHYDESLECEVQCVQEKNGNYTVVANSLTHSLFNALQTHWCIKPHPLRPSATEAVLCLEFQFKSSLYNNVASIFGKSAAEHVMKSFEKRIFSLKRQNAKNKAGDTAERATLKN</sequence>
<protein>
    <submittedName>
        <fullName evidence="5">LALA0S08e01530g1_1</fullName>
    </submittedName>
</protein>
<dbReference type="SUPFAM" id="SSF55961">
    <property type="entry name" value="Bet v1-like"/>
    <property type="match status" value="1"/>
</dbReference>
<dbReference type="GO" id="GO:0045333">
    <property type="term" value="P:cellular respiration"/>
    <property type="evidence" value="ECO:0007669"/>
    <property type="project" value="InterPro"/>
</dbReference>
<dbReference type="InterPro" id="IPR005031">
    <property type="entry name" value="COQ10_START"/>
</dbReference>
<dbReference type="HOGENOM" id="CLU_079653_1_2_1"/>
<dbReference type="GO" id="GO:0140104">
    <property type="term" value="F:molecular carrier activity"/>
    <property type="evidence" value="ECO:0007669"/>
    <property type="project" value="EnsemblFungi"/>
</dbReference>
<dbReference type="InterPro" id="IPR044996">
    <property type="entry name" value="COQ10-like"/>
</dbReference>
<dbReference type="Pfam" id="PF03364">
    <property type="entry name" value="Polyketide_cyc"/>
    <property type="match status" value="1"/>
</dbReference>
<evidence type="ECO:0000313" key="5">
    <source>
        <dbReference type="EMBL" id="CEP63398.1"/>
    </source>
</evidence>
<organism evidence="5 6">
    <name type="scientific">Lachancea lanzarotensis</name>
    <dbReference type="NCBI Taxonomy" id="1245769"/>
    <lineage>
        <taxon>Eukaryota</taxon>
        <taxon>Fungi</taxon>
        <taxon>Dikarya</taxon>
        <taxon>Ascomycota</taxon>
        <taxon>Saccharomycotina</taxon>
        <taxon>Saccharomycetes</taxon>
        <taxon>Saccharomycetales</taxon>
        <taxon>Saccharomycetaceae</taxon>
        <taxon>Lachancea</taxon>
    </lineage>
</organism>
<accession>A0A0C7MU09</accession>
<dbReference type="Proteomes" id="UP000054304">
    <property type="component" value="Unassembled WGS sequence"/>
</dbReference>
<evidence type="ECO:0000256" key="3">
    <source>
        <dbReference type="ARBA" id="ARBA00024947"/>
    </source>
</evidence>
<evidence type="ECO:0000313" key="6">
    <source>
        <dbReference type="Proteomes" id="UP000054304"/>
    </source>
</evidence>
<dbReference type="GO" id="GO:0006744">
    <property type="term" value="P:ubiquinone biosynthetic process"/>
    <property type="evidence" value="ECO:0007669"/>
    <property type="project" value="EnsemblFungi"/>
</dbReference>
<dbReference type="PANTHER" id="PTHR12901">
    <property type="entry name" value="SPERM PROTEIN HOMOLOG"/>
    <property type="match status" value="1"/>
</dbReference>
<feature type="domain" description="Coenzyme Q-binding protein COQ10 START" evidence="4">
    <location>
        <begin position="44"/>
        <end position="178"/>
    </location>
</feature>
<dbReference type="GO" id="GO:0048039">
    <property type="term" value="F:ubiquinone binding"/>
    <property type="evidence" value="ECO:0007669"/>
    <property type="project" value="EnsemblFungi"/>
</dbReference>
<dbReference type="GeneID" id="34686901"/>
<dbReference type="EMBL" id="LN736367">
    <property type="protein sequence ID" value="CEP63398.1"/>
    <property type="molecule type" value="Genomic_DNA"/>
</dbReference>
<dbReference type="PANTHER" id="PTHR12901:SF10">
    <property type="entry name" value="COENZYME Q-BINDING PROTEIN COQ10, MITOCHONDRIAL"/>
    <property type="match status" value="1"/>
</dbReference>
<keyword evidence="6" id="KW-1185">Reference proteome</keyword>
<dbReference type="AlphaFoldDB" id="A0A0C7MU09"/>
<evidence type="ECO:0000259" key="4">
    <source>
        <dbReference type="Pfam" id="PF03364"/>
    </source>
</evidence>
<dbReference type="RefSeq" id="XP_022629615.1">
    <property type="nucleotide sequence ID" value="XM_022770991.1"/>
</dbReference>
<dbReference type="CDD" id="cd07813">
    <property type="entry name" value="COQ10p_like"/>
    <property type="match status" value="1"/>
</dbReference>
<evidence type="ECO:0000256" key="2">
    <source>
        <dbReference type="ARBA" id="ARBA00011814"/>
    </source>
</evidence>
<dbReference type="Gene3D" id="3.30.530.20">
    <property type="match status" value="1"/>
</dbReference>
<reference evidence="5 6" key="1">
    <citation type="submission" date="2014-12" db="EMBL/GenBank/DDBJ databases">
        <authorList>
            <person name="Neuveglise Cecile"/>
        </authorList>
    </citation>
    <scope>NUCLEOTIDE SEQUENCE [LARGE SCALE GENOMIC DNA]</scope>
    <source>
        <strain evidence="5 6">CBS 12615</strain>
    </source>
</reference>
<gene>
    <name evidence="5" type="ORF">LALA0_S08e01530g</name>
</gene>
<dbReference type="OrthoDB" id="292693at2759"/>
<evidence type="ECO:0000256" key="1">
    <source>
        <dbReference type="ARBA" id="ARBA00006885"/>
    </source>
</evidence>